<sequence>MATPAKDVQAGLVHIPLILKSYIQKNIQAVTAKYLYIGERGINPAFQSLAEVNSRLQPNEKRIFAFRSDFVIATGVKNAYQEYNYHGLEKVIAPSLHQYVNWKDRYGHPSITQADDNYNGEVYYAGFVCQREGYLEVFLSSGRFNRADRVDEGILPLSKEQIHIIESYLSLEFCRAYGNQNIVFYDTLPGKQDDEDSALFFTDKPFSAKKEGRSYTAESLALAVTHAETALNYNEAQHFIQTQIKPVIPKYSYPGEKSINPAFQNIEQVSSPLLPLEKRIWALRSDLQLVTGVKNAYEEEYGYQGLADTFSPSNLIFLNRKDRYGHPSLTIPEGDYDGSAFYAGYLCQRQGYLQVYLASGRFDRNDLDQQQVAILEAYIAAHFQAAYGQQEIVFDYADPDNSYYHRTFFSHGSFKEDNPQRRYDAAKIREILTSISSEKCLEEDIRACGLQQGIG</sequence>
<evidence type="ECO:0000313" key="2">
    <source>
        <dbReference type="Proteomes" id="UP000054736"/>
    </source>
</evidence>
<dbReference type="PATRIC" id="fig|1212489.4.peg.1573"/>
<proteinExistence type="predicted"/>
<dbReference type="Proteomes" id="UP000054736">
    <property type="component" value="Unassembled WGS sequence"/>
</dbReference>
<reference evidence="1 2" key="1">
    <citation type="submission" date="2015-11" db="EMBL/GenBank/DDBJ databases">
        <title>Genomic analysis of 38 Legionella species identifies large and diverse effector repertoires.</title>
        <authorList>
            <person name="Burstein D."/>
            <person name="Amaro F."/>
            <person name="Zusman T."/>
            <person name="Lifshitz Z."/>
            <person name="Cohen O."/>
            <person name="Gilbert J.A."/>
            <person name="Pupko T."/>
            <person name="Shuman H.A."/>
            <person name="Segal G."/>
        </authorList>
    </citation>
    <scope>NUCLEOTIDE SEQUENCE [LARGE SCALE GENOMIC DNA]</scope>
    <source>
        <strain evidence="1 2">ATCC 700990</strain>
    </source>
</reference>
<dbReference type="RefSeq" id="WP_058495777.1">
    <property type="nucleotide sequence ID" value="NZ_CAAAIU010000002.1"/>
</dbReference>
<evidence type="ECO:0000313" key="1">
    <source>
        <dbReference type="EMBL" id="KTC87866.1"/>
    </source>
</evidence>
<name>A0A0W0SWY1_9GAMM</name>
<keyword evidence="2" id="KW-1185">Reference proteome</keyword>
<gene>
    <name evidence="1" type="ORF">Ldro_1485</name>
</gene>
<dbReference type="EMBL" id="LNXY01000020">
    <property type="protein sequence ID" value="KTC87866.1"/>
    <property type="molecule type" value="Genomic_DNA"/>
</dbReference>
<dbReference type="AlphaFoldDB" id="A0A0W0SWY1"/>
<accession>A0A0W0SWY1</accession>
<protein>
    <submittedName>
        <fullName evidence="1">Uncharacterized protein</fullName>
    </submittedName>
</protein>
<organism evidence="1 2">
    <name type="scientific">Legionella drozanskii LLAP-1</name>
    <dbReference type="NCBI Taxonomy" id="1212489"/>
    <lineage>
        <taxon>Bacteria</taxon>
        <taxon>Pseudomonadati</taxon>
        <taxon>Pseudomonadota</taxon>
        <taxon>Gammaproteobacteria</taxon>
        <taxon>Legionellales</taxon>
        <taxon>Legionellaceae</taxon>
        <taxon>Legionella</taxon>
    </lineage>
</organism>
<comment type="caution">
    <text evidence="1">The sequence shown here is derived from an EMBL/GenBank/DDBJ whole genome shotgun (WGS) entry which is preliminary data.</text>
</comment>
<dbReference type="STRING" id="1212489.Ldro_1485"/>